<comment type="caution">
    <text evidence="6">The sequence shown here is derived from an EMBL/GenBank/DDBJ whole genome shotgun (WGS) entry which is preliminary data.</text>
</comment>
<keyword evidence="4" id="KW-0012">Acyltransferase</keyword>
<feature type="non-terminal residue" evidence="6">
    <location>
        <position position="137"/>
    </location>
</feature>
<dbReference type="GO" id="GO:0016746">
    <property type="term" value="F:acyltransferase activity"/>
    <property type="evidence" value="ECO:0007669"/>
    <property type="project" value="UniProtKB-KW"/>
</dbReference>
<keyword evidence="3" id="KW-0808">Transferase</keyword>
<protein>
    <recommendedName>
        <fullName evidence="5">Aminotransferase class I/classII large domain-containing protein</fullName>
    </recommendedName>
</protein>
<dbReference type="Gene3D" id="3.90.1150.10">
    <property type="entry name" value="Aspartate Aminotransferase, domain 1"/>
    <property type="match status" value="1"/>
</dbReference>
<dbReference type="AlphaFoldDB" id="A0A9W7YD71"/>
<dbReference type="SUPFAM" id="SSF53383">
    <property type="entry name" value="PLP-dependent transferases"/>
    <property type="match status" value="1"/>
</dbReference>
<evidence type="ECO:0000259" key="5">
    <source>
        <dbReference type="Pfam" id="PF00155"/>
    </source>
</evidence>
<dbReference type="Gene3D" id="3.40.640.10">
    <property type="entry name" value="Type I PLP-dependent aspartate aminotransferase-like (Major domain)"/>
    <property type="match status" value="1"/>
</dbReference>
<dbReference type="InterPro" id="IPR015421">
    <property type="entry name" value="PyrdxlP-dep_Trfase_major"/>
</dbReference>
<evidence type="ECO:0000256" key="3">
    <source>
        <dbReference type="ARBA" id="ARBA00022679"/>
    </source>
</evidence>
<dbReference type="Proteomes" id="UP001143981">
    <property type="component" value="Unassembled WGS sequence"/>
</dbReference>
<dbReference type="Pfam" id="PF00155">
    <property type="entry name" value="Aminotran_1_2"/>
    <property type="match status" value="1"/>
</dbReference>
<dbReference type="InterPro" id="IPR015422">
    <property type="entry name" value="PyrdxlP-dep_Trfase_small"/>
</dbReference>
<comment type="cofactor">
    <cofactor evidence="1">
        <name>pyridoxal 5'-phosphate</name>
        <dbReference type="ChEBI" id="CHEBI:597326"/>
    </cofactor>
</comment>
<evidence type="ECO:0000256" key="4">
    <source>
        <dbReference type="ARBA" id="ARBA00023315"/>
    </source>
</evidence>
<accession>A0A9W7YD71</accession>
<keyword evidence="7" id="KW-1185">Reference proteome</keyword>
<evidence type="ECO:0000256" key="2">
    <source>
        <dbReference type="ARBA" id="ARBA00008392"/>
    </source>
</evidence>
<dbReference type="GO" id="GO:0005739">
    <property type="term" value="C:mitochondrion"/>
    <property type="evidence" value="ECO:0007669"/>
    <property type="project" value="TreeGrafter"/>
</dbReference>
<dbReference type="OrthoDB" id="10263824at2759"/>
<dbReference type="EMBL" id="JANBOI010000713">
    <property type="protein sequence ID" value="KAJ1728913.1"/>
    <property type="molecule type" value="Genomic_DNA"/>
</dbReference>
<name>A0A9W7YD71_9FUNG</name>
<sequence>MLPRLPRLAGRRLLGTTAARKGSARLPAALEERISQSLDAMRVAGTFKTERVITTRQSASIGVQGGSSSVVNFCANNYLGLADNAQVVQRAAEYLHEWGNGLSSVRFICGTQTIHKQLEDQISAFYGGDRDTILYAS</sequence>
<dbReference type="PANTHER" id="PTHR13693">
    <property type="entry name" value="CLASS II AMINOTRANSFERASE/8-AMINO-7-OXONONANOATE SYNTHASE"/>
    <property type="match status" value="1"/>
</dbReference>
<dbReference type="InterPro" id="IPR004839">
    <property type="entry name" value="Aminotransferase_I/II_large"/>
</dbReference>
<dbReference type="GO" id="GO:0030170">
    <property type="term" value="F:pyridoxal phosphate binding"/>
    <property type="evidence" value="ECO:0007669"/>
    <property type="project" value="InterPro"/>
</dbReference>
<feature type="domain" description="Aminotransferase class I/classII large" evidence="5">
    <location>
        <begin position="69"/>
        <end position="133"/>
    </location>
</feature>
<evidence type="ECO:0000256" key="1">
    <source>
        <dbReference type="ARBA" id="ARBA00001933"/>
    </source>
</evidence>
<gene>
    <name evidence="6" type="ORF">LPJ61_003787</name>
</gene>
<dbReference type="InterPro" id="IPR015424">
    <property type="entry name" value="PyrdxlP-dep_Trfase"/>
</dbReference>
<proteinExistence type="inferred from homology"/>
<dbReference type="PANTHER" id="PTHR13693:SF102">
    <property type="entry name" value="2-AMINO-3-KETOBUTYRATE COENZYME A LIGASE, MITOCHONDRIAL"/>
    <property type="match status" value="1"/>
</dbReference>
<evidence type="ECO:0000313" key="7">
    <source>
        <dbReference type="Proteomes" id="UP001143981"/>
    </source>
</evidence>
<reference evidence="6" key="1">
    <citation type="submission" date="2022-07" db="EMBL/GenBank/DDBJ databases">
        <title>Phylogenomic reconstructions and comparative analyses of Kickxellomycotina fungi.</title>
        <authorList>
            <person name="Reynolds N.K."/>
            <person name="Stajich J.E."/>
            <person name="Barry K."/>
            <person name="Grigoriev I.V."/>
            <person name="Crous P."/>
            <person name="Smith M.E."/>
        </authorList>
    </citation>
    <scope>NUCLEOTIDE SEQUENCE</scope>
    <source>
        <strain evidence="6">BCRC 34381</strain>
    </source>
</reference>
<evidence type="ECO:0000313" key="6">
    <source>
        <dbReference type="EMBL" id="KAJ1728913.1"/>
    </source>
</evidence>
<organism evidence="6 7">
    <name type="scientific">Coemansia biformis</name>
    <dbReference type="NCBI Taxonomy" id="1286918"/>
    <lineage>
        <taxon>Eukaryota</taxon>
        <taxon>Fungi</taxon>
        <taxon>Fungi incertae sedis</taxon>
        <taxon>Zoopagomycota</taxon>
        <taxon>Kickxellomycotina</taxon>
        <taxon>Kickxellomycetes</taxon>
        <taxon>Kickxellales</taxon>
        <taxon>Kickxellaceae</taxon>
        <taxon>Coemansia</taxon>
    </lineage>
</organism>
<dbReference type="InterPro" id="IPR050087">
    <property type="entry name" value="AON_synthase_class-II"/>
</dbReference>
<comment type="similarity">
    <text evidence="2">Belongs to the class-II pyridoxal-phosphate-dependent aminotransferase family.</text>
</comment>